<dbReference type="Pfam" id="PF15175">
    <property type="entry name" value="SPATA24"/>
    <property type="match status" value="1"/>
</dbReference>
<proteinExistence type="predicted"/>
<evidence type="ECO:0000313" key="2">
    <source>
        <dbReference type="EnsemblMetazoa" id="Aqu2.1.38172_001"/>
    </source>
</evidence>
<sequence>MAAHPTVLKQTDDLVELFRHVLDNNVERYCVAAKTELSSLYRELEVERLQHQETKQLLVDESHKLYLLETQLHTLQRQLNREQNTFERAFQYGGVQKLPFSPPPLPPFMYIGLVY</sequence>
<protein>
    <submittedName>
        <fullName evidence="2">Uncharacterized protein</fullName>
    </submittedName>
</protein>
<dbReference type="InParanoid" id="A0A1X7VF83"/>
<dbReference type="AlphaFoldDB" id="A0A1X7VF83"/>
<feature type="coiled-coil region" evidence="1">
    <location>
        <begin position="41"/>
        <end position="85"/>
    </location>
</feature>
<reference evidence="2" key="1">
    <citation type="submission" date="2017-05" db="UniProtKB">
        <authorList>
            <consortium name="EnsemblMetazoa"/>
        </authorList>
    </citation>
    <scope>IDENTIFICATION</scope>
</reference>
<keyword evidence="1" id="KW-0175">Coiled coil</keyword>
<evidence type="ECO:0000256" key="1">
    <source>
        <dbReference type="SAM" id="Coils"/>
    </source>
</evidence>
<accession>A0A1X7VF83</accession>
<dbReference type="OrthoDB" id="10047985at2759"/>
<dbReference type="InterPro" id="IPR029176">
    <property type="entry name" value="SPATA24"/>
</dbReference>
<name>A0A1X7VF83_AMPQE</name>
<organism evidence="2">
    <name type="scientific">Amphimedon queenslandica</name>
    <name type="common">Sponge</name>
    <dbReference type="NCBI Taxonomy" id="400682"/>
    <lineage>
        <taxon>Eukaryota</taxon>
        <taxon>Metazoa</taxon>
        <taxon>Porifera</taxon>
        <taxon>Demospongiae</taxon>
        <taxon>Heteroscleromorpha</taxon>
        <taxon>Haplosclerida</taxon>
        <taxon>Niphatidae</taxon>
        <taxon>Amphimedon</taxon>
    </lineage>
</organism>
<dbReference type="EnsemblMetazoa" id="Aqu2.1.38172_001">
    <property type="protein sequence ID" value="Aqu2.1.38172_001"/>
    <property type="gene ID" value="Aqu2.1.38172"/>
</dbReference>